<evidence type="ECO:0000259" key="1">
    <source>
        <dbReference type="Pfam" id="PF01636"/>
    </source>
</evidence>
<proteinExistence type="predicted"/>
<gene>
    <name evidence="2" type="ORF">AZF04_16840</name>
</gene>
<dbReference type="EMBL" id="LTAO01000007">
    <property type="protein sequence ID" value="KYG33380.1"/>
    <property type="molecule type" value="Genomic_DNA"/>
</dbReference>
<dbReference type="InterPro" id="IPR011009">
    <property type="entry name" value="Kinase-like_dom_sf"/>
</dbReference>
<dbReference type="InterPro" id="IPR002575">
    <property type="entry name" value="Aminoglycoside_PTrfase"/>
</dbReference>
<dbReference type="GO" id="GO:0016740">
    <property type="term" value="F:transferase activity"/>
    <property type="evidence" value="ECO:0007669"/>
    <property type="project" value="UniProtKB-KW"/>
</dbReference>
<evidence type="ECO:0000313" key="2">
    <source>
        <dbReference type="EMBL" id="KYG33380.1"/>
    </source>
</evidence>
<dbReference type="PANTHER" id="PTHR41283">
    <property type="entry name" value="AMINOGLYCOSIDE PHOSPHOTRANSFERASE"/>
    <property type="match status" value="1"/>
</dbReference>
<evidence type="ECO:0000313" key="3">
    <source>
        <dbReference type="Proteomes" id="UP000075806"/>
    </source>
</evidence>
<dbReference type="PANTHER" id="PTHR41283:SF1">
    <property type="entry name" value="AMINOGLYCOSIDE PHOSPHOTRANSFERASE DOMAIN-CONTAINING PROTEIN"/>
    <property type="match status" value="1"/>
</dbReference>
<keyword evidence="2" id="KW-0808">Transferase</keyword>
<accession>A0A162EP17</accession>
<keyword evidence="3" id="KW-1185">Reference proteome</keyword>
<dbReference type="Gene3D" id="3.90.1200.10">
    <property type="match status" value="1"/>
</dbReference>
<protein>
    <submittedName>
        <fullName evidence="2">Aminoglycoside phosphotransferase</fullName>
    </submittedName>
</protein>
<organism evidence="2 3">
    <name type="scientific">Alkalihalobacillus trypoxylicola</name>
    <dbReference type="NCBI Taxonomy" id="519424"/>
    <lineage>
        <taxon>Bacteria</taxon>
        <taxon>Bacillati</taxon>
        <taxon>Bacillota</taxon>
        <taxon>Bacilli</taxon>
        <taxon>Bacillales</taxon>
        <taxon>Bacillaceae</taxon>
        <taxon>Alkalihalobacillus</taxon>
    </lineage>
</organism>
<comment type="caution">
    <text evidence="2">The sequence shown here is derived from an EMBL/GenBank/DDBJ whole genome shotgun (WGS) entry which is preliminary data.</text>
</comment>
<dbReference type="Proteomes" id="UP000075806">
    <property type="component" value="Unassembled WGS sequence"/>
</dbReference>
<reference evidence="2" key="1">
    <citation type="submission" date="2016-02" db="EMBL/GenBank/DDBJ databases">
        <title>Genome sequence of Bacillus trypoxylicola KCTC 13244(T).</title>
        <authorList>
            <person name="Jeong H."/>
            <person name="Park S.-H."/>
            <person name="Choi S.-K."/>
        </authorList>
    </citation>
    <scope>NUCLEOTIDE SEQUENCE [LARGE SCALE GENOMIC DNA]</scope>
    <source>
        <strain evidence="2">KCTC 13244</strain>
    </source>
</reference>
<dbReference type="Pfam" id="PF01636">
    <property type="entry name" value="APH"/>
    <property type="match status" value="1"/>
</dbReference>
<feature type="domain" description="Aminoglycoside phosphotransferase" evidence="1">
    <location>
        <begin position="19"/>
        <end position="249"/>
    </location>
</feature>
<dbReference type="AlphaFoldDB" id="A0A162EP17"/>
<sequence length="304" mass="35865">MMITVLKKEIALIRNCESILEIKKGYSNDQKYLLNYANKEQRFILRTFQKEELAKKREEFSVLKGMEQLDVSCPRPLEIGESNGIGYMIVTYLEGDDGENSIRVCSEEEQYQIGQEAGKELLKVHQYLNPSSHSTSWFSRKSQKHQAYLEAYLTCGMKVKHEKKLIQFIEEHIHLMKDRPTVLQHDDYHLSNIVLKNKKFAGILDFGRFDWGDPYHDFLKIGLFSRSLSIPFSIGQIEGYFKHQKPEEHFWKLYSLYLAMSVFSSIVWCIKNVPNEIDDMMEKITTFLEDHDYFDEIIPNWYKS</sequence>
<dbReference type="SUPFAM" id="SSF56112">
    <property type="entry name" value="Protein kinase-like (PK-like)"/>
    <property type="match status" value="1"/>
</dbReference>
<name>A0A162EP17_9BACI</name>